<evidence type="ECO:0000256" key="2">
    <source>
        <dbReference type="ARBA" id="ARBA00022448"/>
    </source>
</evidence>
<evidence type="ECO:0000256" key="7">
    <source>
        <dbReference type="ARBA" id="ARBA00022837"/>
    </source>
</evidence>
<dbReference type="STRING" id="1754191.A0A1Y1UQW9"/>
<feature type="transmembrane region" description="Helical" evidence="15">
    <location>
        <begin position="478"/>
        <end position="495"/>
    </location>
</feature>
<keyword evidence="18" id="KW-1185">Reference proteome</keyword>
<feature type="transmembrane region" description="Helical" evidence="15">
    <location>
        <begin position="386"/>
        <end position="410"/>
    </location>
</feature>
<dbReference type="PANTHER" id="PTHR45628">
    <property type="entry name" value="VOLTAGE-DEPENDENT CALCIUM CHANNEL TYPE A SUBUNIT ALPHA-1"/>
    <property type="match status" value="1"/>
</dbReference>
<dbReference type="GO" id="GO:0005509">
    <property type="term" value="F:calcium ion binding"/>
    <property type="evidence" value="ECO:0007669"/>
    <property type="project" value="InterPro"/>
</dbReference>
<evidence type="ECO:0000256" key="6">
    <source>
        <dbReference type="ARBA" id="ARBA00022692"/>
    </source>
</evidence>
<proteinExistence type="predicted"/>
<feature type="transmembrane region" description="Helical" evidence="15">
    <location>
        <begin position="440"/>
        <end position="458"/>
    </location>
</feature>
<feature type="transmembrane region" description="Helical" evidence="15">
    <location>
        <begin position="1058"/>
        <end position="1078"/>
    </location>
</feature>
<evidence type="ECO:0000256" key="11">
    <source>
        <dbReference type="ARBA" id="ARBA00023136"/>
    </source>
</evidence>
<feature type="transmembrane region" description="Helical" evidence="15">
    <location>
        <begin position="945"/>
        <end position="967"/>
    </location>
</feature>
<keyword evidence="4" id="KW-0109">Calcium transport</keyword>
<dbReference type="InterPro" id="IPR027359">
    <property type="entry name" value="Volt_channel_dom_sf"/>
</dbReference>
<dbReference type="GO" id="GO:0098703">
    <property type="term" value="P:calcium ion import across plasma membrane"/>
    <property type="evidence" value="ECO:0007669"/>
    <property type="project" value="TreeGrafter"/>
</dbReference>
<feature type="transmembrane region" description="Helical" evidence="15">
    <location>
        <begin position="1135"/>
        <end position="1156"/>
    </location>
</feature>
<keyword evidence="12" id="KW-0325">Glycoprotein</keyword>
<evidence type="ECO:0000256" key="5">
    <source>
        <dbReference type="ARBA" id="ARBA00022673"/>
    </source>
</evidence>
<evidence type="ECO:0000256" key="8">
    <source>
        <dbReference type="ARBA" id="ARBA00022882"/>
    </source>
</evidence>
<dbReference type="OrthoDB" id="416585at2759"/>
<keyword evidence="6 15" id="KW-0812">Transmembrane</keyword>
<reference evidence="17 18" key="1">
    <citation type="submission" date="2016-08" db="EMBL/GenBank/DDBJ databases">
        <title>Genomes of anaerobic fungi encode conserved fungal cellulosomes for biomass hydrolysis.</title>
        <authorList>
            <consortium name="DOE Joint Genome Institute"/>
            <person name="Haitjema C.H."/>
            <person name="Gilmore S.P."/>
            <person name="Henske J.K."/>
            <person name="Solomon K.V."/>
            <person name="De Groot R."/>
            <person name="Kuo A."/>
            <person name="Mondo S.J."/>
            <person name="Salamov A.A."/>
            <person name="Labutti K."/>
            <person name="Zhao Z."/>
            <person name="Chiniquy J."/>
            <person name="Barry K."/>
            <person name="Brewer H.M."/>
            <person name="Purvine S.O."/>
            <person name="Wright A.T."/>
            <person name="Boxma B."/>
            <person name="Van Alen T."/>
            <person name="Hackstein J.H."/>
            <person name="Baker S.E."/>
            <person name="Grigoriev I.V."/>
            <person name="O'Malley M.A."/>
        </authorList>
    </citation>
    <scope>NUCLEOTIDE SEQUENCE [LARGE SCALE GENOMIC DNA]</scope>
    <source>
        <strain evidence="18">finn</strain>
    </source>
</reference>
<keyword evidence="7" id="KW-0106">Calcium</keyword>
<keyword evidence="13" id="KW-0407">Ion channel</keyword>
<feature type="transmembrane region" description="Helical" evidence="15">
    <location>
        <begin position="1090"/>
        <end position="1107"/>
    </location>
</feature>
<keyword evidence="9 15" id="KW-1133">Transmembrane helix</keyword>
<reference evidence="17 18" key="2">
    <citation type="submission" date="2016-08" db="EMBL/GenBank/DDBJ databases">
        <title>Pervasive Adenine N6-methylation of Active Genes in Fungi.</title>
        <authorList>
            <consortium name="DOE Joint Genome Institute"/>
            <person name="Mondo S.J."/>
            <person name="Dannebaum R.O."/>
            <person name="Kuo R.C."/>
            <person name="Labutti K."/>
            <person name="Haridas S."/>
            <person name="Kuo A."/>
            <person name="Salamov A."/>
            <person name="Ahrendt S.R."/>
            <person name="Lipzen A."/>
            <person name="Sullivan W."/>
            <person name="Andreopoulos W.B."/>
            <person name="Clum A."/>
            <person name="Lindquist E."/>
            <person name="Daum C."/>
            <person name="Ramamoorthy G.K."/>
            <person name="Gryganskyi A."/>
            <person name="Culley D."/>
            <person name="Magnuson J.K."/>
            <person name="James T.Y."/>
            <person name="O'Malley M.A."/>
            <person name="Stajich J.E."/>
            <person name="Spatafora J.W."/>
            <person name="Visel A."/>
            <person name="Grigoriev I.V."/>
        </authorList>
    </citation>
    <scope>NUCLEOTIDE SEQUENCE [LARGE SCALE GENOMIC DNA]</scope>
    <source>
        <strain evidence="18">finn</strain>
    </source>
</reference>
<protein>
    <recommendedName>
        <fullName evidence="16">EF-hand domain-containing protein</fullName>
    </recommendedName>
</protein>
<feature type="transmembrane region" description="Helical" evidence="15">
    <location>
        <begin position="781"/>
        <end position="804"/>
    </location>
</feature>
<feature type="transmembrane region" description="Helical" evidence="15">
    <location>
        <begin position="355"/>
        <end position="374"/>
    </location>
</feature>
<dbReference type="PROSITE" id="PS00018">
    <property type="entry name" value="EF_HAND_1"/>
    <property type="match status" value="1"/>
</dbReference>
<feature type="transmembrane region" description="Helical" evidence="15">
    <location>
        <begin position="1026"/>
        <end position="1046"/>
    </location>
</feature>
<dbReference type="GO" id="GO:0005891">
    <property type="term" value="C:voltage-gated calcium channel complex"/>
    <property type="evidence" value="ECO:0007669"/>
    <property type="project" value="TreeGrafter"/>
</dbReference>
<evidence type="ECO:0000256" key="3">
    <source>
        <dbReference type="ARBA" id="ARBA00022553"/>
    </source>
</evidence>
<feature type="transmembrane region" description="Helical" evidence="15">
    <location>
        <begin position="738"/>
        <end position="761"/>
    </location>
</feature>
<evidence type="ECO:0000256" key="4">
    <source>
        <dbReference type="ARBA" id="ARBA00022568"/>
    </source>
</evidence>
<dbReference type="EMBL" id="MCFH01000100">
    <property type="protein sequence ID" value="ORX40352.1"/>
    <property type="molecule type" value="Genomic_DNA"/>
</dbReference>
<comment type="subcellular location">
    <subcellularLocation>
        <location evidence="1">Membrane</location>
        <topology evidence="1">Multi-pass membrane protein</topology>
    </subcellularLocation>
</comment>
<keyword evidence="8" id="KW-0851">Voltage-gated channel</keyword>
<dbReference type="PANTHER" id="PTHR45628:SF7">
    <property type="entry name" value="VOLTAGE-DEPENDENT CALCIUM CHANNEL TYPE A SUBUNIT ALPHA-1"/>
    <property type="match status" value="1"/>
</dbReference>
<feature type="domain" description="EF-hand" evidence="16">
    <location>
        <begin position="1259"/>
        <end position="1294"/>
    </location>
</feature>
<feature type="transmembrane region" description="Helical" evidence="15">
    <location>
        <begin position="54"/>
        <end position="78"/>
    </location>
</feature>
<evidence type="ECO:0000256" key="13">
    <source>
        <dbReference type="ARBA" id="ARBA00023303"/>
    </source>
</evidence>
<dbReference type="Pfam" id="PF00520">
    <property type="entry name" value="Ion_trans"/>
    <property type="match status" value="4"/>
</dbReference>
<keyword evidence="11 15" id="KW-0472">Membrane</keyword>
<evidence type="ECO:0000313" key="18">
    <source>
        <dbReference type="Proteomes" id="UP000193719"/>
    </source>
</evidence>
<keyword evidence="3" id="KW-0597">Phosphoprotein</keyword>
<feature type="transmembrane region" description="Helical" evidence="15">
    <location>
        <begin position="224"/>
        <end position="245"/>
    </location>
</feature>
<feature type="transmembrane region" description="Helical" evidence="15">
    <location>
        <begin position="825"/>
        <end position="850"/>
    </location>
</feature>
<evidence type="ECO:0000256" key="14">
    <source>
        <dbReference type="SAM" id="Coils"/>
    </source>
</evidence>
<dbReference type="PROSITE" id="PS50222">
    <property type="entry name" value="EF_HAND_2"/>
    <property type="match status" value="1"/>
</dbReference>
<evidence type="ECO:0000256" key="15">
    <source>
        <dbReference type="SAM" id="Phobius"/>
    </source>
</evidence>
<dbReference type="Gene3D" id="1.10.287.70">
    <property type="match status" value="4"/>
</dbReference>
<name>A0A1Y1UQW9_9FUNG</name>
<feature type="transmembrane region" description="Helical" evidence="15">
    <location>
        <begin position="152"/>
        <end position="171"/>
    </location>
</feature>
<dbReference type="InterPro" id="IPR002048">
    <property type="entry name" value="EF_hand_dom"/>
</dbReference>
<feature type="coiled-coil region" evidence="14">
    <location>
        <begin position="585"/>
        <end position="637"/>
    </location>
</feature>
<dbReference type="InterPro" id="IPR005821">
    <property type="entry name" value="Ion_trans_dom"/>
</dbReference>
<feature type="transmembrane region" description="Helical" evidence="15">
    <location>
        <begin position="1168"/>
        <end position="1186"/>
    </location>
</feature>
<evidence type="ECO:0000256" key="1">
    <source>
        <dbReference type="ARBA" id="ARBA00004141"/>
    </source>
</evidence>
<feature type="transmembrane region" description="Helical" evidence="15">
    <location>
        <begin position="90"/>
        <end position="108"/>
    </location>
</feature>
<dbReference type="Proteomes" id="UP000193719">
    <property type="component" value="Unassembled WGS sequence"/>
</dbReference>
<evidence type="ECO:0000313" key="17">
    <source>
        <dbReference type="EMBL" id="ORX40352.1"/>
    </source>
</evidence>
<sequence>MNKNIKRKLLGLQDLCYKIVENKYFSIFSITLIFLNLLIVVYSSNDSVVEKKGFYEYLISFDKIFCVYFIFEAIVSIISRIRISQIFSKFETYYDLLVITVSILYLSGFPNFSSIRLLSILKYLPKITWLRGINSIFRAFKKSLPVIRDITIFTLFFFVSFGVFGVFVFGGKLRYKCINENGLVYDENQICSTSNSRGYQCPSGFTCTKTDYNPYYNTVGFDNIFYAFLSIFQIITKVGWGEMLYMTSDGTNYFGSFYYILVIIIGNWFILQLIIGVFSNNLVDEIEEEYRVSSQQKSKFITSCQKIFNRIMNNNKWDTFMMIVIMVDTISACCINKDSTEKGKKIIDNISKVCVIIFIVEMICKLIMLNPIGYVKQSGYNIIDCIFTILSVIDQFIIASNNGLFVFRILRSLRVLRISKFSKQLQFLFVVVKDSFLKQLCLFIIWIIFVIIFATFGFQLFSGKMNFEDGIPDENFDNIFNSILSIVQLFTTVSWKNIENACVRARGIAFVIIPIIIIIIGSFFLSNILVSIIISSFQNKIMAENENTPNEFKIQVQTLKFLKNTLGGFIDIARDTSFSFSFNNKNRLERRMSQQSNNKTNVKEINYGDELAEQIRRNEKERKLQTINENLKIVEEEIYKGSMELLNEMNEKKKMNDKSKVEKMEELSHQNGLKGLYYKYRLSEFVAFFKKLTESTSYIVIINILIMLSCVILYFDIPKREMTNEGIITVPYDNKTNTIVYILNVLFSIIFVLEFAFEAIAQGLIIDSKAYLRNPLNWIDLSIIIISVIGLYDFANHILVFRVFRLLRIVRLIKLSEDLRIISLAIWKTIPSIVMVMVPFIFYMIIVSIIGLSLFSGDGYTCNDPDPDIKTISNCTGTFYNSDWDREMNRELWGFFAGFDNIFDSLQTAFIIANQEGWPELMYYYMGFSSKNELRVPRSNKWASIYYIGSMIVGGWIFLSVITGVVYDSIKRNSNILKGINDLNSNQKKIHEYVKLLITKKPYKNIPHSKNKWCIKIRNFFESSKYDTIIFFVLLINVIIHSLGHFDQSQLENDIQNISEYIFLVIYTIEVLLSFISYGFKNFFHDRWRNLCLIIVVLSYLSLIFSLDIQKSNIFLTIRLLRIGRFLKFAHGIRALLQLMIIVLVVYAFLGCYFFGDINYNNTELLNNHLNFSTFLKSMLTVFIFTTGENYPIGMSDCIGRTLRFCSENENCGSFISPLYYMSLQIVFNWIFVNSFIAIIMDTFVMMLQEQKEINKIELIKEYFTDEWNKYDIDRNGYLSFKDVVAMYNSVKIPSNFEWGSQNIRYVRNKPPIELLFRNLKVYYNYCTYTDVLFSLTSFWVNDDLPLNVRNAIWEHNGWHMIIKKVIFSKNYTRHNDALWMETKELPFNVIHKIYILQRKYKLKKYGFLPLNSTTNLNSDSSKYKNKSAPIKNEIIKSTIY</sequence>
<dbReference type="Gene3D" id="1.20.120.350">
    <property type="entry name" value="Voltage-gated potassium channels. Chain C"/>
    <property type="match status" value="4"/>
</dbReference>
<feature type="transmembrane region" description="Helical" evidence="15">
    <location>
        <begin position="507"/>
        <end position="534"/>
    </location>
</feature>
<accession>A0A1Y1UQW9</accession>
<dbReference type="InterPro" id="IPR018247">
    <property type="entry name" value="EF_Hand_1_Ca_BS"/>
</dbReference>
<dbReference type="SUPFAM" id="SSF81324">
    <property type="entry name" value="Voltage-gated potassium channels"/>
    <property type="match status" value="4"/>
</dbReference>
<keyword evidence="10" id="KW-0406">Ion transport</keyword>
<feature type="transmembrane region" description="Helical" evidence="15">
    <location>
        <begin position="698"/>
        <end position="717"/>
    </location>
</feature>
<evidence type="ECO:0000256" key="12">
    <source>
        <dbReference type="ARBA" id="ARBA00023180"/>
    </source>
</evidence>
<keyword evidence="2" id="KW-0813">Transport</keyword>
<dbReference type="GO" id="GO:0008331">
    <property type="term" value="F:high voltage-gated calcium channel activity"/>
    <property type="evidence" value="ECO:0007669"/>
    <property type="project" value="TreeGrafter"/>
</dbReference>
<evidence type="ECO:0000259" key="16">
    <source>
        <dbReference type="PROSITE" id="PS50222"/>
    </source>
</evidence>
<keyword evidence="5" id="KW-0107">Calcium channel</keyword>
<organism evidence="17 18">
    <name type="scientific">Piromyces finnis</name>
    <dbReference type="NCBI Taxonomy" id="1754191"/>
    <lineage>
        <taxon>Eukaryota</taxon>
        <taxon>Fungi</taxon>
        <taxon>Fungi incertae sedis</taxon>
        <taxon>Chytridiomycota</taxon>
        <taxon>Chytridiomycota incertae sedis</taxon>
        <taxon>Neocallimastigomycetes</taxon>
        <taxon>Neocallimastigales</taxon>
        <taxon>Neocallimastigaceae</taxon>
        <taxon>Piromyces</taxon>
    </lineage>
</organism>
<feature type="transmembrane region" description="Helical" evidence="15">
    <location>
        <begin position="24"/>
        <end position="42"/>
    </location>
</feature>
<evidence type="ECO:0000256" key="9">
    <source>
        <dbReference type="ARBA" id="ARBA00022989"/>
    </source>
</evidence>
<feature type="transmembrane region" description="Helical" evidence="15">
    <location>
        <begin position="1227"/>
        <end position="1248"/>
    </location>
</feature>
<comment type="caution">
    <text evidence="17">The sequence shown here is derived from an EMBL/GenBank/DDBJ whole genome shotgun (WGS) entry which is preliminary data.</text>
</comment>
<gene>
    <name evidence="17" type="ORF">BCR36DRAFT_364792</name>
</gene>
<evidence type="ECO:0000256" key="10">
    <source>
        <dbReference type="ARBA" id="ARBA00023065"/>
    </source>
</evidence>
<feature type="transmembrane region" description="Helical" evidence="15">
    <location>
        <begin position="257"/>
        <end position="278"/>
    </location>
</feature>
<keyword evidence="14" id="KW-0175">Coiled coil</keyword>
<dbReference type="InterPro" id="IPR050599">
    <property type="entry name" value="VDCC_alpha-1_subunit"/>
</dbReference>